<protein>
    <recommendedName>
        <fullName evidence="5">Glutamate-1-semialdehyde 2,1-aminomutase</fullName>
        <ecNumber evidence="4">5.4.3.8</ecNumber>
    </recommendedName>
    <alternativeName>
        <fullName evidence="9">Glutamate-1-semialdehyde aminotransferase</fullName>
    </alternativeName>
</protein>
<dbReference type="InterPro" id="IPR015422">
    <property type="entry name" value="PyrdxlP-dep_Trfase_small"/>
</dbReference>
<dbReference type="InterPro" id="IPR015421">
    <property type="entry name" value="PyrdxlP-dep_Trfase_major"/>
</dbReference>
<comment type="similarity">
    <text evidence="3">Belongs to the class-III pyridoxal-phosphate-dependent aminotransferase family. HemL subfamily.</text>
</comment>
<evidence type="ECO:0000256" key="2">
    <source>
        <dbReference type="ARBA" id="ARBA00004819"/>
    </source>
</evidence>
<comment type="cofactor">
    <cofactor evidence="1">
        <name>pyridoxal 5'-phosphate</name>
        <dbReference type="ChEBI" id="CHEBI:597326"/>
    </cofactor>
</comment>
<dbReference type="Gene3D" id="3.40.640.10">
    <property type="entry name" value="Type I PLP-dependent aspartate aminotransferase-like (Major domain)"/>
    <property type="match status" value="1"/>
</dbReference>
<evidence type="ECO:0000256" key="1">
    <source>
        <dbReference type="ARBA" id="ARBA00001933"/>
    </source>
</evidence>
<dbReference type="AlphaFoldDB" id="A0A6J4VRR6"/>
<organism evidence="11">
    <name type="scientific">uncultured Thermomicrobiales bacterium</name>
    <dbReference type="NCBI Taxonomy" id="1645740"/>
    <lineage>
        <taxon>Bacteria</taxon>
        <taxon>Pseudomonadati</taxon>
        <taxon>Thermomicrobiota</taxon>
        <taxon>Thermomicrobia</taxon>
        <taxon>Thermomicrobiales</taxon>
        <taxon>environmental samples</taxon>
    </lineage>
</organism>
<evidence type="ECO:0000313" key="11">
    <source>
        <dbReference type="EMBL" id="CAA9585039.1"/>
    </source>
</evidence>
<name>A0A6J4VRR6_9BACT</name>
<evidence type="ECO:0000256" key="7">
    <source>
        <dbReference type="ARBA" id="ARBA00023235"/>
    </source>
</evidence>
<dbReference type="InterPro" id="IPR015424">
    <property type="entry name" value="PyrdxlP-dep_Trfase"/>
</dbReference>
<dbReference type="PANTHER" id="PTHR43713:SF3">
    <property type="entry name" value="GLUTAMATE-1-SEMIALDEHYDE 2,1-AMINOMUTASE 1, CHLOROPLASTIC-RELATED"/>
    <property type="match status" value="1"/>
</dbReference>
<evidence type="ECO:0000256" key="6">
    <source>
        <dbReference type="ARBA" id="ARBA00022898"/>
    </source>
</evidence>
<accession>A0A6J4VRR6</accession>
<evidence type="ECO:0000256" key="10">
    <source>
        <dbReference type="RuleBase" id="RU003560"/>
    </source>
</evidence>
<dbReference type="Gene3D" id="3.90.1150.10">
    <property type="entry name" value="Aspartate Aminotransferase, domain 1"/>
    <property type="match status" value="1"/>
</dbReference>
<dbReference type="Pfam" id="PF00202">
    <property type="entry name" value="Aminotran_3"/>
    <property type="match status" value="1"/>
</dbReference>
<evidence type="ECO:0000256" key="8">
    <source>
        <dbReference type="ARBA" id="ARBA00023244"/>
    </source>
</evidence>
<keyword evidence="7 11" id="KW-0413">Isomerase</keyword>
<evidence type="ECO:0000256" key="5">
    <source>
        <dbReference type="ARBA" id="ARBA00015416"/>
    </source>
</evidence>
<dbReference type="FunFam" id="3.40.640.10:FF:000021">
    <property type="entry name" value="Glutamate-1-semialdehyde 2,1-aminomutase"/>
    <property type="match status" value="1"/>
</dbReference>
<dbReference type="CDD" id="cd00610">
    <property type="entry name" value="OAT_like"/>
    <property type="match status" value="1"/>
</dbReference>
<reference evidence="11" key="1">
    <citation type="submission" date="2020-02" db="EMBL/GenBank/DDBJ databases">
        <authorList>
            <person name="Meier V. D."/>
        </authorList>
    </citation>
    <scope>NUCLEOTIDE SEQUENCE</scope>
    <source>
        <strain evidence="11">AVDCRST_MAG18</strain>
    </source>
</reference>
<proteinExistence type="inferred from homology"/>
<dbReference type="InterPro" id="IPR005814">
    <property type="entry name" value="Aminotrans_3"/>
</dbReference>
<evidence type="ECO:0000256" key="3">
    <source>
        <dbReference type="ARBA" id="ARBA00008981"/>
    </source>
</evidence>
<dbReference type="PROSITE" id="PS00600">
    <property type="entry name" value="AA_TRANSFER_CLASS_3"/>
    <property type="match status" value="1"/>
</dbReference>
<keyword evidence="6 10" id="KW-0663">Pyridoxal phosphate</keyword>
<evidence type="ECO:0000256" key="9">
    <source>
        <dbReference type="ARBA" id="ARBA00031365"/>
    </source>
</evidence>
<dbReference type="SUPFAM" id="SSF53383">
    <property type="entry name" value="PLP-dependent transferases"/>
    <property type="match status" value="1"/>
</dbReference>
<evidence type="ECO:0000256" key="4">
    <source>
        <dbReference type="ARBA" id="ARBA00012143"/>
    </source>
</evidence>
<sequence length="435" mass="45917">MVSSEQARGDGNAAWAARAGAVLPWGAIGTQLPAGKSFVATHGAGSTIYDADGAAYLDYVLGSGPLILGHAHPAIVEAVTRQAALGSHFYALNAPAIELAERIVAAVPCAEKVKFASTGSEATGLALRLARAHTGRDKILKFEGGYHGHGDYAVVAYAPRVPSDYPVGHADSAGVPRAVVDTVLVAPFNDAEAAREIIECYRHELAAVIVEPYQRVIPPQPGFLQALREATAANDVLLIFDEVVTGFRLAQGGAQEHYGVVPDLAAYGKTIGGGYPIAALAGRADLIDLTDPRRRDTDDRYAYFAGTFSGNPLAAAAGVAALDELARPGTYDRLRAVCDRLGHGFRALLAEAAIPAQVLWDGPIMTVLFTATPVTDYRSAQTADPEKMRAWYEGLLARGFLVNPAVQKFYLSTAHTEGDVDATLAAAREIVAEMR</sequence>
<dbReference type="EMBL" id="CADCWN010000292">
    <property type="protein sequence ID" value="CAA9585039.1"/>
    <property type="molecule type" value="Genomic_DNA"/>
</dbReference>
<dbReference type="InterPro" id="IPR049704">
    <property type="entry name" value="Aminotrans_3_PPA_site"/>
</dbReference>
<dbReference type="EC" id="5.4.3.8" evidence="4"/>
<comment type="pathway">
    <text evidence="2">Porphyrin-containing compound metabolism; protoporphyrin-IX biosynthesis; 5-aminolevulinate from L-glutamyl-tRNA(Glu): step 2/2.</text>
</comment>
<dbReference type="PANTHER" id="PTHR43713">
    <property type="entry name" value="GLUTAMATE-1-SEMIALDEHYDE 2,1-AMINOMUTASE"/>
    <property type="match status" value="1"/>
</dbReference>
<dbReference type="GO" id="GO:0006779">
    <property type="term" value="P:porphyrin-containing compound biosynthetic process"/>
    <property type="evidence" value="ECO:0007669"/>
    <property type="project" value="UniProtKB-KW"/>
</dbReference>
<gene>
    <name evidence="11" type="ORF">AVDCRST_MAG18-3704</name>
</gene>
<dbReference type="GO" id="GO:0042286">
    <property type="term" value="F:glutamate-1-semialdehyde 2,1-aminomutase activity"/>
    <property type="evidence" value="ECO:0007669"/>
    <property type="project" value="UniProtKB-EC"/>
</dbReference>
<dbReference type="GO" id="GO:0008483">
    <property type="term" value="F:transaminase activity"/>
    <property type="evidence" value="ECO:0007669"/>
    <property type="project" value="InterPro"/>
</dbReference>
<dbReference type="GO" id="GO:0030170">
    <property type="term" value="F:pyridoxal phosphate binding"/>
    <property type="evidence" value="ECO:0007669"/>
    <property type="project" value="InterPro"/>
</dbReference>
<keyword evidence="8" id="KW-0627">Porphyrin biosynthesis</keyword>